<dbReference type="PROSITE" id="PS51379">
    <property type="entry name" value="4FE4S_FER_2"/>
    <property type="match status" value="2"/>
</dbReference>
<reference evidence="2 3" key="1">
    <citation type="submission" date="2013-07" db="EMBL/GenBank/DDBJ databases">
        <title>Genome of Archaeoglobus fulgidus.</title>
        <authorList>
            <person name="Fiebig A."/>
            <person name="Birkeland N.-K."/>
        </authorList>
    </citation>
    <scope>NUCLEOTIDE SEQUENCE [LARGE SCALE GENOMIC DNA]</scope>
    <source>
        <strain evidence="2 3">DSM 8774</strain>
    </source>
</reference>
<dbReference type="RefSeq" id="WP_010878191.1">
    <property type="nucleotide sequence ID" value="NZ_CP006577.1"/>
</dbReference>
<proteinExistence type="predicted"/>
<feature type="domain" description="4Fe-4S ferredoxin-type" evidence="1">
    <location>
        <begin position="280"/>
        <end position="309"/>
    </location>
</feature>
<dbReference type="InterPro" id="IPR017900">
    <property type="entry name" value="4Fe4S_Fe_S_CS"/>
</dbReference>
<dbReference type="KEGG" id="afg:AFULGI_00007690"/>
<feature type="domain" description="4Fe-4S ferredoxin-type" evidence="1">
    <location>
        <begin position="311"/>
        <end position="340"/>
    </location>
</feature>
<dbReference type="HOGENOM" id="CLU_043380_1_0_2"/>
<accession>A0A075WC86</accession>
<dbReference type="GeneID" id="24794288"/>
<dbReference type="Pfam" id="PF14697">
    <property type="entry name" value="Fer4_21"/>
    <property type="match status" value="1"/>
</dbReference>
<dbReference type="EMBL" id="CP006577">
    <property type="protein sequence ID" value="AIG97566.1"/>
    <property type="molecule type" value="Genomic_DNA"/>
</dbReference>
<sequence>MHHSHHLEIYEKLREKLNKAPIGLPKTVSGVEKELLSVLFDEEEAKIAVHMPFIRFTAEQLAERTGKSLEYVEKILNEMAKKGTVWKGEKDGQTYYRLFPVIVGFAETPFWPGPGKDPRQEKLARLWSQYRKEGFLDEIGDREHPIMRALPERDTISEKSEILPYEDAVKLVKERDYIAVGYCPCRVMARLVGEGCRHSIENCIHMGSVGKYMVEHGLGRRISADEAIEILRQSNREGLVHLTERSKHVATICNCCSDCCVFFKAVHEAKHPNTIAHSSYLATVDTSRCIACGICMLRCPMKAIKAKINREPASVDAEKCLGCGVCVPTCPMEAIELVERDELLELPDGMTYVQELLADKGRDPSGLF</sequence>
<gene>
    <name evidence="2" type="ORF">AFULGI_00007690</name>
</gene>
<name>A0A075WC86_ARCFL</name>
<protein>
    <submittedName>
        <fullName evidence="2">4Fe-4S binding protein domain protein</fullName>
    </submittedName>
</protein>
<dbReference type="Proteomes" id="UP000028501">
    <property type="component" value="Chromosome"/>
</dbReference>
<evidence type="ECO:0000259" key="1">
    <source>
        <dbReference type="PROSITE" id="PS51379"/>
    </source>
</evidence>
<dbReference type="AlphaFoldDB" id="A0A075WC86"/>
<dbReference type="Gene3D" id="3.30.70.20">
    <property type="match status" value="1"/>
</dbReference>
<organism evidence="2 3">
    <name type="scientific">Archaeoglobus fulgidus DSM 8774</name>
    <dbReference type="NCBI Taxonomy" id="1344584"/>
    <lineage>
        <taxon>Archaea</taxon>
        <taxon>Methanobacteriati</taxon>
        <taxon>Methanobacteriota</taxon>
        <taxon>Archaeoglobi</taxon>
        <taxon>Archaeoglobales</taxon>
        <taxon>Archaeoglobaceae</taxon>
        <taxon>Archaeoglobus</taxon>
    </lineage>
</organism>
<dbReference type="SUPFAM" id="SSF54862">
    <property type="entry name" value="4Fe-4S ferredoxins"/>
    <property type="match status" value="1"/>
</dbReference>
<evidence type="ECO:0000313" key="2">
    <source>
        <dbReference type="EMBL" id="AIG97566.1"/>
    </source>
</evidence>
<dbReference type="PROSITE" id="PS00198">
    <property type="entry name" value="4FE4S_FER_1"/>
    <property type="match status" value="1"/>
</dbReference>
<dbReference type="GO" id="GO:0016491">
    <property type="term" value="F:oxidoreductase activity"/>
    <property type="evidence" value="ECO:0007669"/>
    <property type="project" value="UniProtKB-ARBA"/>
</dbReference>
<dbReference type="InterPro" id="IPR017896">
    <property type="entry name" value="4Fe4S_Fe-S-bd"/>
</dbReference>
<evidence type="ECO:0000313" key="3">
    <source>
        <dbReference type="Proteomes" id="UP000028501"/>
    </source>
</evidence>